<evidence type="ECO:0000313" key="2">
    <source>
        <dbReference type="EMBL" id="RCI16170.1"/>
    </source>
</evidence>
<accession>A0A367LP28</accession>
<dbReference type="AlphaFoldDB" id="A0A367LP28"/>
<proteinExistence type="predicted"/>
<name>A0A367LP28_9HYPO</name>
<evidence type="ECO:0000313" key="3">
    <source>
        <dbReference type="Proteomes" id="UP000253664"/>
    </source>
</evidence>
<evidence type="ECO:0000256" key="1">
    <source>
        <dbReference type="SAM" id="MobiDB-lite"/>
    </source>
</evidence>
<dbReference type="EMBL" id="LKCN02000001">
    <property type="protein sequence ID" value="RCI16170.1"/>
    <property type="molecule type" value="Genomic_DNA"/>
</dbReference>
<feature type="non-terminal residue" evidence="2">
    <location>
        <position position="168"/>
    </location>
</feature>
<feature type="region of interest" description="Disordered" evidence="1">
    <location>
        <begin position="132"/>
        <end position="157"/>
    </location>
</feature>
<comment type="caution">
    <text evidence="2">The sequence shown here is derived from an EMBL/GenBank/DDBJ whole genome shotgun (WGS) entry which is preliminary data.</text>
</comment>
<feature type="compositionally biased region" description="Basic and acidic residues" evidence="1">
    <location>
        <begin position="135"/>
        <end position="147"/>
    </location>
</feature>
<keyword evidence="3" id="KW-1185">Reference proteome</keyword>
<organism evidence="2 3">
    <name type="scientific">Ophiocordyceps polyrhachis-furcata BCC 54312</name>
    <dbReference type="NCBI Taxonomy" id="1330021"/>
    <lineage>
        <taxon>Eukaryota</taxon>
        <taxon>Fungi</taxon>
        <taxon>Dikarya</taxon>
        <taxon>Ascomycota</taxon>
        <taxon>Pezizomycotina</taxon>
        <taxon>Sordariomycetes</taxon>
        <taxon>Hypocreomycetidae</taxon>
        <taxon>Hypocreales</taxon>
        <taxon>Ophiocordycipitaceae</taxon>
        <taxon>Ophiocordyceps</taxon>
    </lineage>
</organism>
<reference evidence="2 3" key="1">
    <citation type="journal article" date="2015" name="BMC Genomics">
        <title>Insights from the genome of Ophiocordyceps polyrhachis-furcata to pathogenicity and host specificity in insect fungi.</title>
        <authorList>
            <person name="Wichadakul D."/>
            <person name="Kobmoo N."/>
            <person name="Ingsriswang S."/>
            <person name="Tangphatsornruang S."/>
            <person name="Chantasingh D."/>
            <person name="Luangsa-ard J.J."/>
            <person name="Eurwilaichitr L."/>
        </authorList>
    </citation>
    <scope>NUCLEOTIDE SEQUENCE [LARGE SCALE GENOMIC DNA]</scope>
    <source>
        <strain evidence="2 3">BCC 54312</strain>
    </source>
</reference>
<dbReference type="Proteomes" id="UP000253664">
    <property type="component" value="Unassembled WGS sequence"/>
</dbReference>
<gene>
    <name evidence="2" type="ORF">L249_2350</name>
</gene>
<sequence>MTCSFGGPPRGVMRWMDGCRLTESIRRNRKRIADERQCITFRRARLCATMPPFLFSLSVELTRGFFERGKGMRNRWHETVSRTGLEACGRNEMCNASSKRLLVIKVLPHVVAHCTDYRSVCTDPEEECALEGEGGVEKGGGESEPGHRKSNQAKTMDTRLLARVINVN</sequence>
<protein>
    <submittedName>
        <fullName evidence="2">Uncharacterized protein</fullName>
    </submittedName>
</protein>